<dbReference type="Gene3D" id="1.10.238.260">
    <property type="match status" value="1"/>
</dbReference>
<dbReference type="GO" id="GO:0009098">
    <property type="term" value="P:L-leucine biosynthetic process"/>
    <property type="evidence" value="ECO:0007669"/>
    <property type="project" value="InterPro"/>
</dbReference>
<evidence type="ECO:0000256" key="8">
    <source>
        <dbReference type="ARBA" id="ARBA00023304"/>
    </source>
</evidence>
<evidence type="ECO:0000256" key="4">
    <source>
        <dbReference type="ARBA" id="ARBA00022325"/>
    </source>
</evidence>
<dbReference type="AlphaFoldDB" id="A0A7S0C9D0"/>
<evidence type="ECO:0000256" key="3">
    <source>
        <dbReference type="ARBA" id="ARBA00012973"/>
    </source>
</evidence>
<evidence type="ECO:0000259" key="10">
    <source>
        <dbReference type="PROSITE" id="PS50991"/>
    </source>
</evidence>
<evidence type="ECO:0000256" key="2">
    <source>
        <dbReference type="ARBA" id="ARBA00006154"/>
    </source>
</evidence>
<evidence type="ECO:0000256" key="9">
    <source>
        <dbReference type="ARBA" id="ARBA00034330"/>
    </source>
</evidence>
<evidence type="ECO:0000313" key="11">
    <source>
        <dbReference type="EMBL" id="CAD8416930.1"/>
    </source>
</evidence>
<feature type="domain" description="Pyruvate carboxyltransferase" evidence="10">
    <location>
        <begin position="1"/>
        <end position="149"/>
    </location>
</feature>
<dbReference type="SMART" id="SM00917">
    <property type="entry name" value="LeuA_dimer"/>
    <property type="match status" value="1"/>
</dbReference>
<name>A0A7S0C9D0_9STRA</name>
<dbReference type="InterPro" id="IPR005675">
    <property type="entry name" value="Citramal_synthase"/>
</dbReference>
<sequence length="463" mass="50115">MIHDSVSHLVSNGRKVFVDLEHFYDGYGHNATYALQCASTAARAGASGLVLCDTNGGSMPWTIDTITRDVVSQLGGRDGVTIGIHTHNDCGMASANSLMAVRSGAGMVQGTMNGIGERTGNADLCTIIPSLALHGSSNLTCRDSLSGLTTLSRFVDETMNRSPVTSAPFVGASAFAHKGGLHVAAMERSPDSYQHIDPTAVGNEKRVLISELSGRQNILDKIREAGVLFGDTHEQSEVMSERANAILERVKLLESIGYTFEGANASVHLMILHATRGYCPPFSVLDYSAQVFDSNMDSASRVMRKQQQQRQKQIEDDDSSVVIQRASPTARATIKIRTPNVDAKHGDELYTDRLEAADGKGPIDALGTALTNALKSSHPLLSQSVIIVDYKVRILDPKTATEAAARVMIEFKNVETDTSWTTVSVDRNIISASLNALVDGFEYALIEDHSECMLCDDFFDWEQ</sequence>
<reference evidence="11" key="1">
    <citation type="submission" date="2021-01" db="EMBL/GenBank/DDBJ databases">
        <authorList>
            <person name="Corre E."/>
            <person name="Pelletier E."/>
            <person name="Niang G."/>
            <person name="Scheremetjew M."/>
            <person name="Finn R."/>
            <person name="Kale V."/>
            <person name="Holt S."/>
            <person name="Cochrane G."/>
            <person name="Meng A."/>
            <person name="Brown T."/>
            <person name="Cohen L."/>
        </authorList>
    </citation>
    <scope>NUCLEOTIDE SEQUENCE</scope>
    <source>
        <strain evidence="11">CCAP1064/1</strain>
    </source>
</reference>
<dbReference type="UniPathway" id="UPA00047">
    <property type="reaction ID" value="UER00066"/>
</dbReference>
<evidence type="ECO:0000256" key="1">
    <source>
        <dbReference type="ARBA" id="ARBA00004743"/>
    </source>
</evidence>
<dbReference type="Pfam" id="PF08502">
    <property type="entry name" value="LeuA_dimer"/>
    <property type="match status" value="1"/>
</dbReference>
<evidence type="ECO:0000256" key="6">
    <source>
        <dbReference type="ARBA" id="ARBA00022624"/>
    </source>
</evidence>
<accession>A0A7S0C9D0</accession>
<dbReference type="PANTHER" id="PTHR43538:SF1">
    <property type="entry name" value="(R)-CITRAMALATE SYNTHASE"/>
    <property type="match status" value="1"/>
</dbReference>
<dbReference type="InterPro" id="IPR000891">
    <property type="entry name" value="PYR_CT"/>
</dbReference>
<evidence type="ECO:0000256" key="7">
    <source>
        <dbReference type="ARBA" id="ARBA00022679"/>
    </source>
</evidence>
<dbReference type="EC" id="2.3.3.21" evidence="9"/>
<comment type="similarity">
    <text evidence="2">Belongs to the alpha-IPM synthase/homocitrate synthase family.</text>
</comment>
<dbReference type="PANTHER" id="PTHR43538">
    <property type="entry name" value="ALPHA-IPM SYNTHASE/HOMOCITRATE SYNTHASE"/>
    <property type="match status" value="1"/>
</dbReference>
<keyword evidence="8" id="KW-0100">Branched-chain amino acid biosynthesis</keyword>
<proteinExistence type="inferred from homology"/>
<dbReference type="InterPro" id="IPR036230">
    <property type="entry name" value="LeuA_allosteric_dom_sf"/>
</dbReference>
<keyword evidence="6" id="KW-0412">Isoleucine biosynthesis</keyword>
<dbReference type="PROSITE" id="PS00816">
    <property type="entry name" value="AIPM_HOMOCIT_SYNTH_2"/>
    <property type="match status" value="1"/>
</dbReference>
<dbReference type="InterPro" id="IPR002034">
    <property type="entry name" value="AIPM/Hcit_synth_CS"/>
</dbReference>
<dbReference type="SUPFAM" id="SSF110921">
    <property type="entry name" value="2-isopropylmalate synthase LeuA, allosteric (dimerisation) domain"/>
    <property type="match status" value="1"/>
</dbReference>
<dbReference type="Gene3D" id="3.20.20.70">
    <property type="entry name" value="Aldolase class I"/>
    <property type="match status" value="1"/>
</dbReference>
<gene>
    <name evidence="11" type="ORF">PINE0816_LOCUS13065</name>
</gene>
<dbReference type="SUPFAM" id="SSF51569">
    <property type="entry name" value="Aldolase"/>
    <property type="match status" value="1"/>
</dbReference>
<dbReference type="Pfam" id="PF22617">
    <property type="entry name" value="HCS_D2"/>
    <property type="match status" value="1"/>
</dbReference>
<dbReference type="InterPro" id="IPR013785">
    <property type="entry name" value="Aldolase_TIM"/>
</dbReference>
<evidence type="ECO:0000256" key="5">
    <source>
        <dbReference type="ARBA" id="ARBA00022605"/>
    </source>
</evidence>
<keyword evidence="5" id="KW-0028">Amino-acid biosynthesis</keyword>
<dbReference type="PROSITE" id="PS50991">
    <property type="entry name" value="PYR_CT"/>
    <property type="match status" value="1"/>
</dbReference>
<comment type="pathway">
    <text evidence="1">Amino-acid biosynthesis; L-isoleucine biosynthesis; 2-oxobutanoate from pyruvate: step 1/3.</text>
</comment>
<dbReference type="GO" id="GO:0003852">
    <property type="term" value="F:2-isopropylmalate synthase activity"/>
    <property type="evidence" value="ECO:0007669"/>
    <property type="project" value="UniProtKB-EC"/>
</dbReference>
<dbReference type="InterPro" id="IPR054691">
    <property type="entry name" value="LeuA/HCS_post-cat"/>
</dbReference>
<dbReference type="Gene3D" id="3.30.160.270">
    <property type="match status" value="1"/>
</dbReference>
<dbReference type="InterPro" id="IPR013709">
    <property type="entry name" value="2-isopropylmalate_synth_dimer"/>
</dbReference>
<dbReference type="Pfam" id="PF00682">
    <property type="entry name" value="HMGL-like"/>
    <property type="match status" value="1"/>
</dbReference>
<keyword evidence="7" id="KW-0808">Transferase</keyword>
<dbReference type="EC" id="2.3.3.13" evidence="3"/>
<protein>
    <recommendedName>
        <fullName evidence="4">(R)-citramalate synthase</fullName>
        <ecNumber evidence="3">2.3.3.13</ecNumber>
        <ecNumber evidence="9">2.3.3.21</ecNumber>
    </recommendedName>
</protein>
<dbReference type="GO" id="GO:0009097">
    <property type="term" value="P:isoleucine biosynthetic process"/>
    <property type="evidence" value="ECO:0007669"/>
    <property type="project" value="UniProtKB-UniPathway"/>
</dbReference>
<dbReference type="GO" id="GO:0043714">
    <property type="term" value="F:(R)-citramalate synthase activity"/>
    <property type="evidence" value="ECO:0007669"/>
    <property type="project" value="UniProtKB-EC"/>
</dbReference>
<organism evidence="11">
    <name type="scientific">Proboscia inermis</name>
    <dbReference type="NCBI Taxonomy" id="420281"/>
    <lineage>
        <taxon>Eukaryota</taxon>
        <taxon>Sar</taxon>
        <taxon>Stramenopiles</taxon>
        <taxon>Ochrophyta</taxon>
        <taxon>Bacillariophyta</taxon>
        <taxon>Coscinodiscophyceae</taxon>
        <taxon>Rhizosoleniophycidae</taxon>
        <taxon>Rhizosoleniales</taxon>
        <taxon>Rhizosoleniaceae</taxon>
        <taxon>Proboscia</taxon>
    </lineage>
</organism>
<dbReference type="EMBL" id="HBEL01028239">
    <property type="protein sequence ID" value="CAD8416930.1"/>
    <property type="molecule type" value="Transcribed_RNA"/>
</dbReference>